<dbReference type="AlphaFoldDB" id="A0A0L0C8B8"/>
<evidence type="ECO:0000256" key="9">
    <source>
        <dbReference type="ARBA" id="ARBA00022723"/>
    </source>
</evidence>
<evidence type="ECO:0000256" key="15">
    <source>
        <dbReference type="ARBA" id="ARBA00023288"/>
    </source>
</evidence>
<evidence type="ECO:0000256" key="10">
    <source>
        <dbReference type="ARBA" id="ARBA00022737"/>
    </source>
</evidence>
<dbReference type="Proteomes" id="UP000037069">
    <property type="component" value="Unassembled WGS sequence"/>
</dbReference>
<dbReference type="STRING" id="7375.A0A0L0C8B8"/>
<evidence type="ECO:0000256" key="12">
    <source>
        <dbReference type="ARBA" id="ARBA00022927"/>
    </source>
</evidence>
<protein>
    <recommendedName>
        <fullName evidence="17">EF-hand domain-containing protein</fullName>
    </recommendedName>
</protein>
<evidence type="ECO:0000256" key="14">
    <source>
        <dbReference type="ARBA" id="ARBA00023242"/>
    </source>
</evidence>
<organism evidence="18 19">
    <name type="scientific">Lucilia cuprina</name>
    <name type="common">Green bottle fly</name>
    <name type="synonym">Australian sheep blowfly</name>
    <dbReference type="NCBI Taxonomy" id="7375"/>
    <lineage>
        <taxon>Eukaryota</taxon>
        <taxon>Metazoa</taxon>
        <taxon>Ecdysozoa</taxon>
        <taxon>Arthropoda</taxon>
        <taxon>Hexapoda</taxon>
        <taxon>Insecta</taxon>
        <taxon>Pterygota</taxon>
        <taxon>Neoptera</taxon>
        <taxon>Endopterygota</taxon>
        <taxon>Diptera</taxon>
        <taxon>Brachycera</taxon>
        <taxon>Muscomorpha</taxon>
        <taxon>Oestroidea</taxon>
        <taxon>Calliphoridae</taxon>
        <taxon>Luciliinae</taxon>
        <taxon>Lucilia</taxon>
    </lineage>
</organism>
<evidence type="ECO:0000313" key="19">
    <source>
        <dbReference type="Proteomes" id="UP000037069"/>
    </source>
</evidence>
<comment type="caution">
    <text evidence="18">The sequence shown here is derived from an EMBL/GenBank/DDBJ whole genome shotgun (WGS) entry which is preliminary data.</text>
</comment>
<evidence type="ECO:0000256" key="7">
    <source>
        <dbReference type="ARBA" id="ARBA00022553"/>
    </source>
</evidence>
<dbReference type="InterPro" id="IPR051875">
    <property type="entry name" value="Calcineurin_B_homologous"/>
</dbReference>
<evidence type="ECO:0000256" key="3">
    <source>
        <dbReference type="ARBA" id="ARBA00004496"/>
    </source>
</evidence>
<dbReference type="GO" id="GO:0005634">
    <property type="term" value="C:nucleus"/>
    <property type="evidence" value="ECO:0007669"/>
    <property type="project" value="UniProtKB-SubCell"/>
</dbReference>
<evidence type="ECO:0000256" key="1">
    <source>
        <dbReference type="ARBA" id="ARBA00004123"/>
    </source>
</evidence>
<evidence type="ECO:0000256" key="5">
    <source>
        <dbReference type="ARBA" id="ARBA00022475"/>
    </source>
</evidence>
<accession>A0A0L0C8B8</accession>
<gene>
    <name evidence="18" type="ORF">FF38_05556</name>
</gene>
<sequence length="210" mass="24150">MCLSFLMCCRSGAQQRESLQCPEEYIMALKDTTTLKPGQISYLYKCFCSLAKDSSEYPPVNLKKSSFLALTSLQRNPILSMLLTSMFGDKKRIKFIDFAKYLSNFQACSSTLKPQQINEIKQRKLKILFNMYDHDKNGIISEEDLIFVVHKLFSDIWTTQQIMNVASMMILEMDSSNTNQILFNDFCTALEIFDMEEHLITKIPSVGGRI</sequence>
<dbReference type="SMART" id="SM00054">
    <property type="entry name" value="EFh"/>
    <property type="match status" value="2"/>
</dbReference>
<dbReference type="PANTHER" id="PTHR46002">
    <property type="entry name" value="EG:114D9.1 PROTEIN-RELATED"/>
    <property type="match status" value="1"/>
</dbReference>
<dbReference type="InterPro" id="IPR002048">
    <property type="entry name" value="EF_hand_dom"/>
</dbReference>
<comment type="subcellular location">
    <subcellularLocation>
        <location evidence="2">Cell membrane</location>
    </subcellularLocation>
    <subcellularLocation>
        <location evidence="3">Cytoplasm</location>
    </subcellularLocation>
    <subcellularLocation>
        <location evidence="1">Nucleus</location>
    </subcellularLocation>
</comment>
<evidence type="ECO:0000256" key="6">
    <source>
        <dbReference type="ARBA" id="ARBA00022490"/>
    </source>
</evidence>
<dbReference type="GO" id="GO:0005886">
    <property type="term" value="C:plasma membrane"/>
    <property type="evidence" value="ECO:0007669"/>
    <property type="project" value="UniProtKB-SubCell"/>
</dbReference>
<evidence type="ECO:0000313" key="18">
    <source>
        <dbReference type="EMBL" id="KNC28490.1"/>
    </source>
</evidence>
<proteinExistence type="inferred from homology"/>
<evidence type="ECO:0000259" key="17">
    <source>
        <dbReference type="PROSITE" id="PS50222"/>
    </source>
</evidence>
<dbReference type="SUPFAM" id="SSF47473">
    <property type="entry name" value="EF-hand"/>
    <property type="match status" value="1"/>
</dbReference>
<evidence type="ECO:0000256" key="2">
    <source>
        <dbReference type="ARBA" id="ARBA00004236"/>
    </source>
</evidence>
<keyword evidence="4" id="KW-0813">Transport</keyword>
<keyword evidence="15" id="KW-0449">Lipoprotein</keyword>
<keyword evidence="9" id="KW-0479">Metal-binding</keyword>
<keyword evidence="11" id="KW-0106">Calcium</keyword>
<dbReference type="InterPro" id="IPR018247">
    <property type="entry name" value="EF_Hand_1_Ca_BS"/>
</dbReference>
<keyword evidence="14" id="KW-0539">Nucleus</keyword>
<dbReference type="Gene3D" id="1.10.238.10">
    <property type="entry name" value="EF-hand"/>
    <property type="match status" value="1"/>
</dbReference>
<dbReference type="GO" id="GO:0005509">
    <property type="term" value="F:calcium ion binding"/>
    <property type="evidence" value="ECO:0007669"/>
    <property type="project" value="InterPro"/>
</dbReference>
<evidence type="ECO:0000256" key="16">
    <source>
        <dbReference type="ARBA" id="ARBA00038164"/>
    </source>
</evidence>
<evidence type="ECO:0000256" key="11">
    <source>
        <dbReference type="ARBA" id="ARBA00022837"/>
    </source>
</evidence>
<feature type="domain" description="EF-hand" evidence="17">
    <location>
        <begin position="120"/>
        <end position="155"/>
    </location>
</feature>
<keyword evidence="13" id="KW-0472">Membrane</keyword>
<dbReference type="PROSITE" id="PS50222">
    <property type="entry name" value="EF_HAND_2"/>
    <property type="match status" value="1"/>
</dbReference>
<name>A0A0L0C8B8_LUCCU</name>
<evidence type="ECO:0000256" key="4">
    <source>
        <dbReference type="ARBA" id="ARBA00022448"/>
    </source>
</evidence>
<dbReference type="InterPro" id="IPR011992">
    <property type="entry name" value="EF-hand-dom_pair"/>
</dbReference>
<keyword evidence="7" id="KW-0597">Phosphoprotein</keyword>
<dbReference type="GO" id="GO:0005737">
    <property type="term" value="C:cytoplasm"/>
    <property type="evidence" value="ECO:0007669"/>
    <property type="project" value="UniProtKB-SubCell"/>
</dbReference>
<keyword evidence="19" id="KW-1185">Reference proteome</keyword>
<evidence type="ECO:0000256" key="8">
    <source>
        <dbReference type="ARBA" id="ARBA00022707"/>
    </source>
</evidence>
<comment type="similarity">
    <text evidence="16">Belongs to the calcineurin regulatory subunit family. CHP subfamily.</text>
</comment>
<dbReference type="GO" id="GO:0015031">
    <property type="term" value="P:protein transport"/>
    <property type="evidence" value="ECO:0007669"/>
    <property type="project" value="UniProtKB-KW"/>
</dbReference>
<dbReference type="OrthoDB" id="191686at2759"/>
<dbReference type="OMA" id="HKYNFYS"/>
<reference evidence="18 19" key="1">
    <citation type="journal article" date="2015" name="Nat. Commun.">
        <title>Lucilia cuprina genome unlocks parasitic fly biology to underpin future interventions.</title>
        <authorList>
            <person name="Anstead C.A."/>
            <person name="Korhonen P.K."/>
            <person name="Young N.D."/>
            <person name="Hall R.S."/>
            <person name="Jex A.R."/>
            <person name="Murali S.C."/>
            <person name="Hughes D.S."/>
            <person name="Lee S.F."/>
            <person name="Perry T."/>
            <person name="Stroehlein A.J."/>
            <person name="Ansell B.R."/>
            <person name="Breugelmans B."/>
            <person name="Hofmann A."/>
            <person name="Qu J."/>
            <person name="Dugan S."/>
            <person name="Lee S.L."/>
            <person name="Chao H."/>
            <person name="Dinh H."/>
            <person name="Han Y."/>
            <person name="Doddapaneni H.V."/>
            <person name="Worley K.C."/>
            <person name="Muzny D.M."/>
            <person name="Ioannidis P."/>
            <person name="Waterhouse R.M."/>
            <person name="Zdobnov E.M."/>
            <person name="James P.J."/>
            <person name="Bagnall N.H."/>
            <person name="Kotze A.C."/>
            <person name="Gibbs R.A."/>
            <person name="Richards S."/>
            <person name="Batterham P."/>
            <person name="Gasser R.B."/>
        </authorList>
    </citation>
    <scope>NUCLEOTIDE SEQUENCE [LARGE SCALE GENOMIC DNA]</scope>
    <source>
        <strain evidence="18 19">LS</strain>
        <tissue evidence="18">Full body</tissue>
    </source>
</reference>
<keyword evidence="6" id="KW-0963">Cytoplasm</keyword>
<keyword evidence="5" id="KW-1003">Cell membrane</keyword>
<keyword evidence="8" id="KW-0519">Myristate</keyword>
<dbReference type="EMBL" id="JRES01000763">
    <property type="protein sequence ID" value="KNC28490.1"/>
    <property type="molecule type" value="Genomic_DNA"/>
</dbReference>
<dbReference type="PROSITE" id="PS00018">
    <property type="entry name" value="EF_HAND_1"/>
    <property type="match status" value="1"/>
</dbReference>
<keyword evidence="12" id="KW-0653">Protein transport</keyword>
<evidence type="ECO:0000256" key="13">
    <source>
        <dbReference type="ARBA" id="ARBA00023136"/>
    </source>
</evidence>
<keyword evidence="10" id="KW-0677">Repeat</keyword>